<dbReference type="Pfam" id="PF01541">
    <property type="entry name" value="GIY-YIG"/>
    <property type="match status" value="1"/>
</dbReference>
<dbReference type="PANTHER" id="PTHR34477:SF5">
    <property type="entry name" value="BSL5627 PROTEIN"/>
    <property type="match status" value="1"/>
</dbReference>
<comment type="similarity">
    <text evidence="1">Belongs to the UPF0213 family.</text>
</comment>
<feature type="domain" description="GIY-YIG" evidence="3">
    <location>
        <begin position="6"/>
        <end position="82"/>
    </location>
</feature>
<evidence type="ECO:0000259" key="3">
    <source>
        <dbReference type="PROSITE" id="PS50164"/>
    </source>
</evidence>
<feature type="compositionally biased region" description="Basic and acidic residues" evidence="2">
    <location>
        <begin position="115"/>
        <end position="124"/>
    </location>
</feature>
<proteinExistence type="inferred from homology"/>
<dbReference type="Proteomes" id="UP000529946">
    <property type="component" value="Unassembled WGS sequence"/>
</dbReference>
<keyword evidence="4" id="KW-0540">Nuclease</keyword>
<keyword evidence="5" id="KW-1185">Reference proteome</keyword>
<protein>
    <submittedName>
        <fullName evidence="4">Putative endonuclease</fullName>
    </submittedName>
</protein>
<dbReference type="InterPro" id="IPR000305">
    <property type="entry name" value="GIY-YIG_endonuc"/>
</dbReference>
<feature type="region of interest" description="Disordered" evidence="2">
    <location>
        <begin position="115"/>
        <end position="137"/>
    </location>
</feature>
<dbReference type="RefSeq" id="WP_183203671.1">
    <property type="nucleotide sequence ID" value="NZ_BAAAER010000001.1"/>
</dbReference>
<comment type="caution">
    <text evidence="4">The sequence shown here is derived from an EMBL/GenBank/DDBJ whole genome shotgun (WGS) entry which is preliminary data.</text>
</comment>
<evidence type="ECO:0000313" key="4">
    <source>
        <dbReference type="EMBL" id="MBB4082610.1"/>
    </source>
</evidence>
<evidence type="ECO:0000313" key="5">
    <source>
        <dbReference type="Proteomes" id="UP000529946"/>
    </source>
</evidence>
<reference evidence="4 5" key="1">
    <citation type="submission" date="2020-08" db="EMBL/GenBank/DDBJ databases">
        <title>Genomic Encyclopedia of Type Strains, Phase IV (KMG-IV): sequencing the most valuable type-strain genomes for metagenomic binning, comparative biology and taxonomic classification.</title>
        <authorList>
            <person name="Goeker M."/>
        </authorList>
    </citation>
    <scope>NUCLEOTIDE SEQUENCE [LARGE SCALE GENOMIC DNA]</scope>
    <source>
        <strain evidence="4 5">DSM 23960</strain>
    </source>
</reference>
<evidence type="ECO:0000256" key="2">
    <source>
        <dbReference type="SAM" id="MobiDB-lite"/>
    </source>
</evidence>
<dbReference type="InterPro" id="IPR035901">
    <property type="entry name" value="GIY-YIG_endonuc_sf"/>
</dbReference>
<sequence length="137" mass="15878">MVTRDGVIGCYMMANRRHGTLYIGVSSDLVGRVHQHRQGLIEGFTKRHGLKRLVWYECHQSITAAIQREKSLKRYLRDWKTTLIERMNPDWIDLYDSLATGGAAWKGEPEAWLDWKPKAPEPSRPHPLPKGWNSRQA</sequence>
<evidence type="ECO:0000256" key="1">
    <source>
        <dbReference type="ARBA" id="ARBA00007435"/>
    </source>
</evidence>
<dbReference type="CDD" id="cd10448">
    <property type="entry name" value="GIY-YIG_unchar_3"/>
    <property type="match status" value="1"/>
</dbReference>
<name>A0A7W6NPW8_9CAUL</name>
<dbReference type="InterPro" id="IPR050190">
    <property type="entry name" value="UPF0213_domain"/>
</dbReference>
<gene>
    <name evidence="4" type="ORF">GGR12_001449</name>
</gene>
<dbReference type="GO" id="GO:0004519">
    <property type="term" value="F:endonuclease activity"/>
    <property type="evidence" value="ECO:0007669"/>
    <property type="project" value="UniProtKB-KW"/>
</dbReference>
<organism evidence="4 5">
    <name type="scientific">Brevundimonas lenta</name>
    <dbReference type="NCBI Taxonomy" id="424796"/>
    <lineage>
        <taxon>Bacteria</taxon>
        <taxon>Pseudomonadati</taxon>
        <taxon>Pseudomonadota</taxon>
        <taxon>Alphaproteobacteria</taxon>
        <taxon>Caulobacterales</taxon>
        <taxon>Caulobacteraceae</taxon>
        <taxon>Brevundimonas</taxon>
    </lineage>
</organism>
<dbReference type="EMBL" id="JACIDM010000001">
    <property type="protein sequence ID" value="MBB4082610.1"/>
    <property type="molecule type" value="Genomic_DNA"/>
</dbReference>
<dbReference type="PROSITE" id="PS50164">
    <property type="entry name" value="GIY_YIG"/>
    <property type="match status" value="1"/>
</dbReference>
<dbReference type="PANTHER" id="PTHR34477">
    <property type="entry name" value="UPF0213 PROTEIN YHBQ"/>
    <property type="match status" value="1"/>
</dbReference>
<accession>A0A7W6NPW8</accession>
<dbReference type="Gene3D" id="3.40.1440.10">
    <property type="entry name" value="GIY-YIG endonuclease"/>
    <property type="match status" value="1"/>
</dbReference>
<keyword evidence="4" id="KW-0255">Endonuclease</keyword>
<dbReference type="SUPFAM" id="SSF82771">
    <property type="entry name" value="GIY-YIG endonuclease"/>
    <property type="match status" value="1"/>
</dbReference>
<keyword evidence="4" id="KW-0378">Hydrolase</keyword>
<dbReference type="AlphaFoldDB" id="A0A7W6NPW8"/>